<dbReference type="InterPro" id="IPR011992">
    <property type="entry name" value="EF-hand-dom_pair"/>
</dbReference>
<name>A0AAX2ENP7_9ENTR</name>
<keyword evidence="1" id="KW-0732">Signal</keyword>
<dbReference type="GeneID" id="66392813"/>
<dbReference type="GO" id="GO:0005509">
    <property type="term" value="F:calcium ion binding"/>
    <property type="evidence" value="ECO:0007669"/>
    <property type="project" value="InterPro"/>
</dbReference>
<sequence>MKKFLMLAAGFVFISAASAAPADSLAQRMQNRFTAADTNHDGKLTLAEAQVGMPRVARHFSEIDTAKNGYITLSQLSAFMAAKK</sequence>
<feature type="domain" description="EF-hand" evidence="2">
    <location>
        <begin position="51"/>
        <end position="84"/>
    </location>
</feature>
<dbReference type="AlphaFoldDB" id="A0AAX2ENP7"/>
<evidence type="ECO:0000256" key="1">
    <source>
        <dbReference type="SAM" id="SignalP"/>
    </source>
</evidence>
<dbReference type="Proteomes" id="UP000198760">
    <property type="component" value="Unassembled WGS sequence"/>
</dbReference>
<dbReference type="Proteomes" id="UP000199173">
    <property type="component" value="Unassembled WGS sequence"/>
</dbReference>
<feature type="signal peptide" evidence="1">
    <location>
        <begin position="1"/>
        <end position="19"/>
    </location>
</feature>
<dbReference type="EMBL" id="FOYJ01000002">
    <property type="protein sequence ID" value="SFR02578.1"/>
    <property type="molecule type" value="Genomic_DNA"/>
</dbReference>
<comment type="caution">
    <text evidence="3">The sequence shown here is derived from an EMBL/GenBank/DDBJ whole genome shotgun (WGS) entry which is preliminary data.</text>
</comment>
<evidence type="ECO:0000313" key="5">
    <source>
        <dbReference type="Proteomes" id="UP000198760"/>
    </source>
</evidence>
<feature type="chain" id="PRO_5043410296" description="EF-hand domain-containing protein" evidence="1">
    <location>
        <begin position="20"/>
        <end position="84"/>
    </location>
</feature>
<evidence type="ECO:0000313" key="6">
    <source>
        <dbReference type="Proteomes" id="UP000199173"/>
    </source>
</evidence>
<dbReference type="KEGG" id="krd:A3780_10090"/>
<keyword evidence="5" id="KW-1185">Reference proteome</keyword>
<evidence type="ECO:0000313" key="4">
    <source>
        <dbReference type="EMBL" id="SFT60586.1"/>
    </source>
</evidence>
<organism evidence="3 6">
    <name type="scientific">Kosakonia radicincitans</name>
    <dbReference type="NCBI Taxonomy" id="283686"/>
    <lineage>
        <taxon>Bacteria</taxon>
        <taxon>Pseudomonadati</taxon>
        <taxon>Pseudomonadota</taxon>
        <taxon>Gammaproteobacteria</taxon>
        <taxon>Enterobacterales</taxon>
        <taxon>Enterobacteriaceae</taxon>
        <taxon>Kosakonia</taxon>
    </lineage>
</organism>
<accession>A0AAX2ENP7</accession>
<dbReference type="Gene3D" id="1.10.238.10">
    <property type="entry name" value="EF-hand"/>
    <property type="match status" value="1"/>
</dbReference>
<gene>
    <name evidence="4" type="ORF">SAMN03159428_01336</name>
    <name evidence="3" type="ORF">SAMN03159514_01008</name>
</gene>
<dbReference type="PROSITE" id="PS50222">
    <property type="entry name" value="EF_HAND_2"/>
    <property type="match status" value="1"/>
</dbReference>
<evidence type="ECO:0000259" key="2">
    <source>
        <dbReference type="PROSITE" id="PS50222"/>
    </source>
</evidence>
<reference evidence="5 6" key="1">
    <citation type="submission" date="2016-10" db="EMBL/GenBank/DDBJ databases">
        <authorList>
            <person name="Varghese N."/>
            <person name="Submissions S."/>
        </authorList>
    </citation>
    <scope>NUCLEOTIDE SEQUENCE [LARGE SCALE GENOMIC DNA]</scope>
    <source>
        <strain evidence="4 5">NFIX06</strain>
        <strain evidence="3 6">NFIX08</strain>
    </source>
</reference>
<dbReference type="SUPFAM" id="SSF47473">
    <property type="entry name" value="EF-hand"/>
    <property type="match status" value="1"/>
</dbReference>
<proteinExistence type="predicted"/>
<dbReference type="RefSeq" id="WP_007374836.1">
    <property type="nucleotide sequence ID" value="NZ_CABVLS010000011.1"/>
</dbReference>
<dbReference type="EMBL" id="FPAV01000002">
    <property type="protein sequence ID" value="SFT60586.1"/>
    <property type="molecule type" value="Genomic_DNA"/>
</dbReference>
<evidence type="ECO:0000313" key="3">
    <source>
        <dbReference type="EMBL" id="SFR02578.1"/>
    </source>
</evidence>
<protein>
    <recommendedName>
        <fullName evidence="2">EF-hand domain-containing protein</fullName>
    </recommendedName>
</protein>
<dbReference type="InterPro" id="IPR002048">
    <property type="entry name" value="EF_hand_dom"/>
</dbReference>